<dbReference type="InterPro" id="IPR039702">
    <property type="entry name" value="FPS1-like"/>
</dbReference>
<dbReference type="AlphaFoldDB" id="A0A811VBR9"/>
<accession>A0A811VBR9</accession>
<protein>
    <submittedName>
        <fullName evidence="7">(Mediterranean fruit fly) hypothetical protein</fullName>
    </submittedName>
</protein>
<dbReference type="SUPFAM" id="SSF48576">
    <property type="entry name" value="Terpenoid synthases"/>
    <property type="match status" value="1"/>
</dbReference>
<dbReference type="OrthoDB" id="10257492at2759"/>
<evidence type="ECO:0000313" key="7">
    <source>
        <dbReference type="EMBL" id="CAD7013728.1"/>
    </source>
</evidence>
<dbReference type="SFLD" id="SFLDS00005">
    <property type="entry name" value="Isoprenoid_Synthase_Type_I"/>
    <property type="match status" value="1"/>
</dbReference>
<comment type="pathway">
    <text evidence="5">Pheromone biosynthesis.</text>
</comment>
<dbReference type="EMBL" id="CAJHJT010000056">
    <property type="protein sequence ID" value="CAD7013728.1"/>
    <property type="molecule type" value="Genomic_DNA"/>
</dbReference>
<evidence type="ECO:0000256" key="6">
    <source>
        <dbReference type="RuleBase" id="RU004466"/>
    </source>
</evidence>
<reference evidence="7" key="1">
    <citation type="submission" date="2020-11" db="EMBL/GenBank/DDBJ databases">
        <authorList>
            <person name="Whitehead M."/>
        </authorList>
    </citation>
    <scope>NUCLEOTIDE SEQUENCE</scope>
    <source>
        <strain evidence="7">EGII</strain>
    </source>
</reference>
<keyword evidence="4" id="KW-0460">Magnesium</keyword>
<dbReference type="GO" id="GO:0046872">
    <property type="term" value="F:metal ion binding"/>
    <property type="evidence" value="ECO:0007669"/>
    <property type="project" value="UniProtKB-KW"/>
</dbReference>
<dbReference type="Proteomes" id="UP000606786">
    <property type="component" value="Unassembled WGS sequence"/>
</dbReference>
<dbReference type="GO" id="GO:0045337">
    <property type="term" value="P:farnesyl diphosphate biosynthetic process"/>
    <property type="evidence" value="ECO:0007669"/>
    <property type="project" value="TreeGrafter"/>
</dbReference>
<evidence type="ECO:0000256" key="2">
    <source>
        <dbReference type="ARBA" id="ARBA00022679"/>
    </source>
</evidence>
<dbReference type="PANTHER" id="PTHR11525">
    <property type="entry name" value="FARNESYL-PYROPHOSPHATE SYNTHETASE"/>
    <property type="match status" value="1"/>
</dbReference>
<keyword evidence="3" id="KW-0479">Metal-binding</keyword>
<keyword evidence="2 6" id="KW-0808">Transferase</keyword>
<evidence type="ECO:0000256" key="5">
    <source>
        <dbReference type="ARBA" id="ARBA00033740"/>
    </source>
</evidence>
<keyword evidence="8" id="KW-1185">Reference proteome</keyword>
<evidence type="ECO:0000256" key="3">
    <source>
        <dbReference type="ARBA" id="ARBA00022723"/>
    </source>
</evidence>
<dbReference type="PANTHER" id="PTHR11525:SF0">
    <property type="entry name" value="FARNESYL PYROPHOSPHATE SYNTHASE"/>
    <property type="match status" value="1"/>
</dbReference>
<comment type="caution">
    <text evidence="7">The sequence shown here is derived from an EMBL/GenBank/DDBJ whole genome shotgun (WGS) entry which is preliminary data.</text>
</comment>
<dbReference type="Gene3D" id="1.10.600.10">
    <property type="entry name" value="Farnesyl Diphosphate Synthase"/>
    <property type="match status" value="1"/>
</dbReference>
<evidence type="ECO:0000256" key="1">
    <source>
        <dbReference type="ARBA" id="ARBA00001946"/>
    </source>
</evidence>
<evidence type="ECO:0000256" key="4">
    <source>
        <dbReference type="ARBA" id="ARBA00022842"/>
    </source>
</evidence>
<dbReference type="GO" id="GO:0042811">
    <property type="term" value="P:pheromone biosynthetic process"/>
    <property type="evidence" value="ECO:0007669"/>
    <property type="project" value="UniProtKB-ARBA"/>
</dbReference>
<dbReference type="GO" id="GO:0004161">
    <property type="term" value="F:dimethylallyltranstransferase activity"/>
    <property type="evidence" value="ECO:0007669"/>
    <property type="project" value="TreeGrafter"/>
</dbReference>
<dbReference type="InterPro" id="IPR000092">
    <property type="entry name" value="Polyprenyl_synt"/>
</dbReference>
<evidence type="ECO:0000313" key="8">
    <source>
        <dbReference type="Proteomes" id="UP000606786"/>
    </source>
</evidence>
<proteinExistence type="inferred from homology"/>
<name>A0A811VBR9_CERCA</name>
<comment type="similarity">
    <text evidence="6">Belongs to the FPP/GGPP synthase family.</text>
</comment>
<comment type="cofactor">
    <cofactor evidence="1">
        <name>Mg(2+)</name>
        <dbReference type="ChEBI" id="CHEBI:18420"/>
    </cofactor>
</comment>
<dbReference type="Pfam" id="PF00348">
    <property type="entry name" value="polyprenyl_synt"/>
    <property type="match status" value="1"/>
</dbReference>
<sequence length="412" mass="47330">MFSYISKRSLNPTFIGKLFKTPPHRRLTKNVGIPCTANPIHANSKYTFETIERSFSTLDIESAPSTAKLTMSEEEIRGLMSVFPDIVQDLVETTRRYEAHDLAEWYKKALEYNLPLTNKKNGLITVLAYKSYVKGEELTPEKLKLARILAWCVELSHCVLFLTDDMTDKSTTRRGRTCWYKLDGVGVNVVNDALLFENGIFELLRKHFRHLDCYTDLFEVYFECMFMNISGQATDGIISRRPVSTFDMDVCFSIIRNKSSSNFFYLPAALGLLLAGVKDQKIFDECKAITFELGEYAQILNDYLDSFGNPDFTGKIGTDIQANKCSWLAVKCLELATPEQRAIMEECYGQEDPQKIARVRALYEEMGMPRVFAEFEEEKYKTIKRKIDQTSVPELYDVFMEILNHVSKRGVK</sequence>
<dbReference type="GO" id="GO:0005737">
    <property type="term" value="C:cytoplasm"/>
    <property type="evidence" value="ECO:0007669"/>
    <property type="project" value="TreeGrafter"/>
</dbReference>
<dbReference type="InterPro" id="IPR008949">
    <property type="entry name" value="Isoprenoid_synthase_dom_sf"/>
</dbReference>
<dbReference type="GO" id="GO:0004337">
    <property type="term" value="F:(2E,6E)-farnesyl diphosphate synthase activity"/>
    <property type="evidence" value="ECO:0007669"/>
    <property type="project" value="TreeGrafter"/>
</dbReference>
<gene>
    <name evidence="7" type="ORF">CCAP1982_LOCUS21759</name>
</gene>
<organism evidence="7 8">
    <name type="scientific">Ceratitis capitata</name>
    <name type="common">Mediterranean fruit fly</name>
    <name type="synonym">Tephritis capitata</name>
    <dbReference type="NCBI Taxonomy" id="7213"/>
    <lineage>
        <taxon>Eukaryota</taxon>
        <taxon>Metazoa</taxon>
        <taxon>Ecdysozoa</taxon>
        <taxon>Arthropoda</taxon>
        <taxon>Hexapoda</taxon>
        <taxon>Insecta</taxon>
        <taxon>Pterygota</taxon>
        <taxon>Neoptera</taxon>
        <taxon>Endopterygota</taxon>
        <taxon>Diptera</taxon>
        <taxon>Brachycera</taxon>
        <taxon>Muscomorpha</taxon>
        <taxon>Tephritoidea</taxon>
        <taxon>Tephritidae</taxon>
        <taxon>Ceratitis</taxon>
        <taxon>Ceratitis</taxon>
    </lineage>
</organism>